<dbReference type="InterPro" id="IPR002577">
    <property type="entry name" value="HTH_HxlR"/>
</dbReference>
<dbReference type="PANTHER" id="PTHR33204:SF37">
    <property type="entry name" value="HTH-TYPE TRANSCRIPTIONAL REGULATOR YODB"/>
    <property type="match status" value="1"/>
</dbReference>
<feature type="domain" description="HTH hxlR-type" evidence="5">
    <location>
        <begin position="15"/>
        <end position="113"/>
    </location>
</feature>
<evidence type="ECO:0000313" key="6">
    <source>
        <dbReference type="EMBL" id="MEW2363800.1"/>
    </source>
</evidence>
<comment type="caution">
    <text evidence="6">The sequence shown here is derived from an EMBL/GenBank/DDBJ whole genome shotgun (WGS) entry which is preliminary data.</text>
</comment>
<name>A0ABV3LWG1_9ACTN</name>
<keyword evidence="2" id="KW-0238">DNA-binding</keyword>
<reference evidence="6 7" key="1">
    <citation type="submission" date="2024-06" db="EMBL/GenBank/DDBJ databases">
        <title>The Natural Products Discovery Center: Release of the First 8490 Sequenced Strains for Exploring Actinobacteria Biosynthetic Diversity.</title>
        <authorList>
            <person name="Kalkreuter E."/>
            <person name="Kautsar S.A."/>
            <person name="Yang D."/>
            <person name="Bader C.D."/>
            <person name="Teijaro C.N."/>
            <person name="Fluegel L."/>
            <person name="Davis C.M."/>
            <person name="Simpson J.R."/>
            <person name="Lauterbach L."/>
            <person name="Steele A.D."/>
            <person name="Gui C."/>
            <person name="Meng S."/>
            <person name="Li G."/>
            <person name="Viehrig K."/>
            <person name="Ye F."/>
            <person name="Su P."/>
            <person name="Kiefer A.F."/>
            <person name="Nichols A."/>
            <person name="Cepeda A.J."/>
            <person name="Yan W."/>
            <person name="Fan B."/>
            <person name="Jiang Y."/>
            <person name="Adhikari A."/>
            <person name="Zheng C.-J."/>
            <person name="Schuster L."/>
            <person name="Cowan T.M."/>
            <person name="Smanski M.J."/>
            <person name="Chevrette M.G."/>
            <person name="De Carvalho L.P.S."/>
            <person name="Shen B."/>
        </authorList>
    </citation>
    <scope>NUCLEOTIDE SEQUENCE [LARGE SCALE GENOMIC DNA]</scope>
    <source>
        <strain evidence="6 7">NPDC047833</strain>
    </source>
</reference>
<keyword evidence="7" id="KW-1185">Reference proteome</keyword>
<gene>
    <name evidence="6" type="ORF">AB0887_17855</name>
</gene>
<feature type="compositionally biased region" description="Low complexity" evidence="4">
    <location>
        <begin position="120"/>
        <end position="129"/>
    </location>
</feature>
<accession>A0ABV3LWG1</accession>
<dbReference type="EMBL" id="JBEYRS010000006">
    <property type="protein sequence ID" value="MEW2363800.1"/>
    <property type="molecule type" value="Genomic_DNA"/>
</dbReference>
<organism evidence="6 7">
    <name type="scientific">Streptomyces huasconensis</name>
    <dbReference type="NCBI Taxonomy" id="1854574"/>
    <lineage>
        <taxon>Bacteria</taxon>
        <taxon>Bacillati</taxon>
        <taxon>Actinomycetota</taxon>
        <taxon>Actinomycetes</taxon>
        <taxon>Kitasatosporales</taxon>
        <taxon>Streptomycetaceae</taxon>
        <taxon>Streptomyces</taxon>
    </lineage>
</organism>
<dbReference type="PANTHER" id="PTHR33204">
    <property type="entry name" value="TRANSCRIPTIONAL REGULATOR, MARR FAMILY"/>
    <property type="match status" value="1"/>
</dbReference>
<evidence type="ECO:0000256" key="3">
    <source>
        <dbReference type="ARBA" id="ARBA00023163"/>
    </source>
</evidence>
<evidence type="ECO:0000256" key="2">
    <source>
        <dbReference type="ARBA" id="ARBA00023125"/>
    </source>
</evidence>
<evidence type="ECO:0000256" key="4">
    <source>
        <dbReference type="SAM" id="MobiDB-lite"/>
    </source>
</evidence>
<dbReference type="InterPro" id="IPR036390">
    <property type="entry name" value="WH_DNA-bd_sf"/>
</dbReference>
<dbReference type="Proteomes" id="UP001553843">
    <property type="component" value="Unassembled WGS sequence"/>
</dbReference>
<dbReference type="PROSITE" id="PS51118">
    <property type="entry name" value="HTH_HXLR"/>
    <property type="match status" value="1"/>
</dbReference>
<keyword evidence="3" id="KW-0804">Transcription</keyword>
<evidence type="ECO:0000259" key="5">
    <source>
        <dbReference type="PROSITE" id="PS51118"/>
    </source>
</evidence>
<proteinExistence type="predicted"/>
<keyword evidence="1" id="KW-0805">Transcription regulation</keyword>
<dbReference type="Pfam" id="PF01638">
    <property type="entry name" value="HxlR"/>
    <property type="match status" value="1"/>
</dbReference>
<evidence type="ECO:0000313" key="7">
    <source>
        <dbReference type="Proteomes" id="UP001553843"/>
    </source>
</evidence>
<protein>
    <submittedName>
        <fullName evidence="6">Helix-turn-helix domain-containing protein</fullName>
    </submittedName>
</protein>
<dbReference type="Gene3D" id="1.10.10.10">
    <property type="entry name" value="Winged helix-like DNA-binding domain superfamily/Winged helix DNA-binding domain"/>
    <property type="match status" value="1"/>
</dbReference>
<dbReference type="SUPFAM" id="SSF46785">
    <property type="entry name" value="Winged helix' DNA-binding domain"/>
    <property type="match status" value="1"/>
</dbReference>
<feature type="region of interest" description="Disordered" evidence="4">
    <location>
        <begin position="120"/>
        <end position="148"/>
    </location>
</feature>
<evidence type="ECO:0000256" key="1">
    <source>
        <dbReference type="ARBA" id="ARBA00023015"/>
    </source>
</evidence>
<dbReference type="RefSeq" id="WP_359779460.1">
    <property type="nucleotide sequence ID" value="NZ_JBEYRR010000006.1"/>
</dbReference>
<sequence>MWYVTTPTDPFLADCRARLAFDLLSHTWNAVVIWSLREGPLRPVDLRRRIGGISSKVLTETLRRLQTNGLVTRQAHPGSPPRVEYGLTPLGRTLLAPIDAVGAWGFAYGDEVLEAQDVAARASDPAARASDPEARASEPAPEGVRMRS</sequence>
<dbReference type="InterPro" id="IPR036388">
    <property type="entry name" value="WH-like_DNA-bd_sf"/>
</dbReference>